<gene>
    <name evidence="3" type="ORF">OBBRIDRAFT_794379</name>
</gene>
<keyword evidence="4" id="KW-1185">Reference proteome</keyword>
<keyword evidence="1" id="KW-0812">Transmembrane</keyword>
<feature type="transmembrane region" description="Helical" evidence="1">
    <location>
        <begin position="116"/>
        <end position="141"/>
    </location>
</feature>
<evidence type="ECO:0000259" key="2">
    <source>
        <dbReference type="Pfam" id="PF20152"/>
    </source>
</evidence>
<dbReference type="PANTHER" id="PTHR40465:SF1">
    <property type="entry name" value="DUF6534 DOMAIN-CONTAINING PROTEIN"/>
    <property type="match status" value="1"/>
</dbReference>
<proteinExistence type="predicted"/>
<feature type="transmembrane region" description="Helical" evidence="1">
    <location>
        <begin position="227"/>
        <end position="247"/>
    </location>
</feature>
<dbReference type="Proteomes" id="UP000250043">
    <property type="component" value="Unassembled WGS sequence"/>
</dbReference>
<feature type="transmembrane region" description="Helical" evidence="1">
    <location>
        <begin position="46"/>
        <end position="66"/>
    </location>
</feature>
<name>A0A8E2AUA3_9APHY</name>
<evidence type="ECO:0000256" key="1">
    <source>
        <dbReference type="SAM" id="Phobius"/>
    </source>
</evidence>
<keyword evidence="1" id="KW-0472">Membrane</keyword>
<feature type="transmembrane region" description="Helical" evidence="1">
    <location>
        <begin position="197"/>
        <end position="221"/>
    </location>
</feature>
<feature type="domain" description="DUF6534" evidence="2">
    <location>
        <begin position="164"/>
        <end position="251"/>
    </location>
</feature>
<sequence>MGTSLNDTLGAVELGILISTMLYGMSTIQVFSYLEIGKRDSRWLKLFVASIWILETIHTALIWVFLHSLTVSNYGDETVLSKIEPTFAASVVIHDFVGAAVQSFYAYRVYALSHNIIFSIIQWLGSLLRIALILTLLAFAVQSPSLEDLVSAHKGVTIAIVTTSAAVDVLNTTMLCYNLTTYRRNGTKQTTRTIDKIILWSVETGLITSLVAIAILIVMLALPQATIWEGLMMIYAKLYSNSLLVSLNARGSLRQIANATGTVGISTIKIAYEQPPSRSNAVRPSLSSTNHNDICSQQYEQAKPIAVHVDTKFSTVTDVGDSRC</sequence>
<dbReference type="AlphaFoldDB" id="A0A8E2AUA3"/>
<reference evidence="3 4" key="1">
    <citation type="submission" date="2016-07" db="EMBL/GenBank/DDBJ databases">
        <title>Draft genome of the white-rot fungus Obba rivulosa 3A-2.</title>
        <authorList>
            <consortium name="DOE Joint Genome Institute"/>
            <person name="Miettinen O."/>
            <person name="Riley R."/>
            <person name="Acob R."/>
            <person name="Barry K."/>
            <person name="Cullen D."/>
            <person name="De Vries R."/>
            <person name="Hainaut M."/>
            <person name="Hatakka A."/>
            <person name="Henrissat B."/>
            <person name="Hilden K."/>
            <person name="Kuo R."/>
            <person name="Labutti K."/>
            <person name="Lipzen A."/>
            <person name="Makela M.R."/>
            <person name="Sandor L."/>
            <person name="Spatafora J.W."/>
            <person name="Grigoriev I.V."/>
            <person name="Hibbett D.S."/>
        </authorList>
    </citation>
    <scope>NUCLEOTIDE SEQUENCE [LARGE SCALE GENOMIC DNA]</scope>
    <source>
        <strain evidence="3 4">3A-2</strain>
    </source>
</reference>
<accession>A0A8E2AUA3</accession>
<dbReference type="EMBL" id="KV722429">
    <property type="protein sequence ID" value="OCH89344.1"/>
    <property type="molecule type" value="Genomic_DNA"/>
</dbReference>
<dbReference type="OrthoDB" id="2786217at2759"/>
<feature type="transmembrane region" description="Helical" evidence="1">
    <location>
        <begin position="156"/>
        <end position="177"/>
    </location>
</feature>
<dbReference type="Pfam" id="PF20152">
    <property type="entry name" value="DUF6534"/>
    <property type="match status" value="1"/>
</dbReference>
<feature type="transmembrane region" description="Helical" evidence="1">
    <location>
        <begin position="14"/>
        <end position="34"/>
    </location>
</feature>
<evidence type="ECO:0000313" key="3">
    <source>
        <dbReference type="EMBL" id="OCH89344.1"/>
    </source>
</evidence>
<keyword evidence="1" id="KW-1133">Transmembrane helix</keyword>
<organism evidence="3 4">
    <name type="scientific">Obba rivulosa</name>
    <dbReference type="NCBI Taxonomy" id="1052685"/>
    <lineage>
        <taxon>Eukaryota</taxon>
        <taxon>Fungi</taxon>
        <taxon>Dikarya</taxon>
        <taxon>Basidiomycota</taxon>
        <taxon>Agaricomycotina</taxon>
        <taxon>Agaricomycetes</taxon>
        <taxon>Polyporales</taxon>
        <taxon>Gelatoporiaceae</taxon>
        <taxon>Obba</taxon>
    </lineage>
</organism>
<protein>
    <recommendedName>
        <fullName evidence="2">DUF6534 domain-containing protein</fullName>
    </recommendedName>
</protein>
<dbReference type="InterPro" id="IPR045339">
    <property type="entry name" value="DUF6534"/>
</dbReference>
<dbReference type="PANTHER" id="PTHR40465">
    <property type="entry name" value="CHROMOSOME 1, WHOLE GENOME SHOTGUN SEQUENCE"/>
    <property type="match status" value="1"/>
</dbReference>
<evidence type="ECO:0000313" key="4">
    <source>
        <dbReference type="Proteomes" id="UP000250043"/>
    </source>
</evidence>
<feature type="transmembrane region" description="Helical" evidence="1">
    <location>
        <begin position="86"/>
        <end position="107"/>
    </location>
</feature>